<protein>
    <recommendedName>
        <fullName evidence="9">Tim44-like domain-containing protein</fullName>
    </recommendedName>
</protein>
<evidence type="ECO:0000256" key="1">
    <source>
        <dbReference type="ARBA" id="ARBA00004273"/>
    </source>
</evidence>
<dbReference type="GO" id="GO:0051087">
    <property type="term" value="F:protein-folding chaperone binding"/>
    <property type="evidence" value="ECO:0007669"/>
    <property type="project" value="TreeGrafter"/>
</dbReference>
<dbReference type="PANTHER" id="PTHR10721">
    <property type="entry name" value="MITOCHONDRIAL IMPORT INNER MEMBRANE TRANSLOCASE SUBUNIT TIM44"/>
    <property type="match status" value="1"/>
</dbReference>
<evidence type="ECO:0000256" key="5">
    <source>
        <dbReference type="ARBA" id="ARBA00023128"/>
    </source>
</evidence>
<sequence>MSNDLQLLDILIFAMVAGFLFLRLHRVLGKRTGHEQPPGRVVEDETQTRDVVPLHPENPVSDEQPNTDSESELVPGIDDLKKADPDFQPEEFLTGVETAFEMIVEAFSRGDIQVLQGLLDDPTLRGFEAEIERRGEAHEEVDSSLISIDTCQIVEANVDGSSANVTVNIVSKQIHVVRDADTGAAVEGDASNVSTINDLWTFSRDVRSNDPNWRLVETRLGR</sequence>
<dbReference type="PANTHER" id="PTHR10721:SF1">
    <property type="entry name" value="MITOCHONDRIAL IMPORT INNER MEMBRANE TRANSLOCASE SUBUNIT TIM44"/>
    <property type="match status" value="1"/>
</dbReference>
<dbReference type="InterPro" id="IPR032710">
    <property type="entry name" value="NTF2-like_dom_sf"/>
</dbReference>
<dbReference type="GO" id="GO:0005743">
    <property type="term" value="C:mitochondrial inner membrane"/>
    <property type="evidence" value="ECO:0007669"/>
    <property type="project" value="UniProtKB-SubCell"/>
</dbReference>
<dbReference type="InterPro" id="IPR016985">
    <property type="entry name" value="UCP031890_Tim44-rel"/>
</dbReference>
<dbReference type="Pfam" id="PF04280">
    <property type="entry name" value="Tim44"/>
    <property type="match status" value="1"/>
</dbReference>
<feature type="region of interest" description="Disordered" evidence="7">
    <location>
        <begin position="31"/>
        <end position="85"/>
    </location>
</feature>
<dbReference type="SMART" id="SM00978">
    <property type="entry name" value="Tim44"/>
    <property type="match status" value="1"/>
</dbReference>
<evidence type="ECO:0000256" key="3">
    <source>
        <dbReference type="ARBA" id="ARBA00022792"/>
    </source>
</evidence>
<dbReference type="GO" id="GO:0030150">
    <property type="term" value="P:protein import into mitochondrial matrix"/>
    <property type="evidence" value="ECO:0007669"/>
    <property type="project" value="TreeGrafter"/>
</dbReference>
<dbReference type="PIRSF" id="PIRSF031890">
    <property type="entry name" value="UCP031890_transporter_Tim44"/>
    <property type="match status" value="1"/>
</dbReference>
<feature type="transmembrane region" description="Helical" evidence="8">
    <location>
        <begin position="6"/>
        <end position="24"/>
    </location>
</feature>
<keyword evidence="5" id="KW-0496">Mitochondrion</keyword>
<evidence type="ECO:0000256" key="2">
    <source>
        <dbReference type="ARBA" id="ARBA00009597"/>
    </source>
</evidence>
<comment type="subcellular location">
    <subcellularLocation>
        <location evidence="1">Mitochondrion inner membrane</location>
    </subcellularLocation>
</comment>
<dbReference type="Gene3D" id="3.10.450.240">
    <property type="match status" value="1"/>
</dbReference>
<name>A0A382U599_9ZZZZ</name>
<accession>A0A382U599</accession>
<keyword evidence="4" id="KW-0809">Transit peptide</keyword>
<feature type="domain" description="Tim44-like" evidence="9">
    <location>
        <begin position="73"/>
        <end position="220"/>
    </location>
</feature>
<gene>
    <name evidence="10" type="ORF">METZ01_LOCUS382267</name>
</gene>
<evidence type="ECO:0000256" key="6">
    <source>
        <dbReference type="ARBA" id="ARBA00023136"/>
    </source>
</evidence>
<evidence type="ECO:0000313" key="10">
    <source>
        <dbReference type="EMBL" id="SVD29413.1"/>
    </source>
</evidence>
<dbReference type="InterPro" id="IPR007379">
    <property type="entry name" value="Tim44-like_dom"/>
</dbReference>
<evidence type="ECO:0000256" key="7">
    <source>
        <dbReference type="SAM" id="MobiDB-lite"/>
    </source>
</evidence>
<comment type="similarity">
    <text evidence="2">Belongs to the Tim44 family.</text>
</comment>
<dbReference type="EMBL" id="UINC01141587">
    <property type="protein sequence ID" value="SVD29413.1"/>
    <property type="molecule type" value="Genomic_DNA"/>
</dbReference>
<keyword evidence="8" id="KW-0812">Transmembrane</keyword>
<keyword evidence="8" id="KW-1133">Transmembrane helix</keyword>
<keyword evidence="3" id="KW-0999">Mitochondrion inner membrane</keyword>
<keyword evidence="6 8" id="KW-0472">Membrane</keyword>
<evidence type="ECO:0000259" key="9">
    <source>
        <dbReference type="SMART" id="SM00978"/>
    </source>
</evidence>
<dbReference type="AlphaFoldDB" id="A0A382U599"/>
<evidence type="ECO:0000256" key="8">
    <source>
        <dbReference type="SAM" id="Phobius"/>
    </source>
</evidence>
<reference evidence="10" key="1">
    <citation type="submission" date="2018-05" db="EMBL/GenBank/DDBJ databases">
        <authorList>
            <person name="Lanie J.A."/>
            <person name="Ng W.-L."/>
            <person name="Kazmierczak K.M."/>
            <person name="Andrzejewski T.M."/>
            <person name="Davidsen T.M."/>
            <person name="Wayne K.J."/>
            <person name="Tettelin H."/>
            <person name="Glass J.I."/>
            <person name="Rusch D."/>
            <person name="Podicherti R."/>
            <person name="Tsui H.-C.T."/>
            <person name="Winkler M.E."/>
        </authorList>
    </citation>
    <scope>NUCLEOTIDE SEQUENCE</scope>
</reference>
<dbReference type="SUPFAM" id="SSF54427">
    <property type="entry name" value="NTF2-like"/>
    <property type="match status" value="1"/>
</dbReference>
<organism evidence="10">
    <name type="scientific">marine metagenome</name>
    <dbReference type="NCBI Taxonomy" id="408172"/>
    <lineage>
        <taxon>unclassified sequences</taxon>
        <taxon>metagenomes</taxon>
        <taxon>ecological metagenomes</taxon>
    </lineage>
</organism>
<proteinExistence type="inferred from homology"/>
<dbReference type="InterPro" id="IPR039544">
    <property type="entry name" value="Tim44-like"/>
</dbReference>
<evidence type="ECO:0000256" key="4">
    <source>
        <dbReference type="ARBA" id="ARBA00022946"/>
    </source>
</evidence>
<dbReference type="NCBIfam" id="NF033779">
    <property type="entry name" value="Tim44_TimA_adap"/>
    <property type="match status" value="1"/>
</dbReference>